<evidence type="ECO:0000313" key="3">
    <source>
        <dbReference type="Proteomes" id="UP000519897"/>
    </source>
</evidence>
<gene>
    <name evidence="2" type="ORF">GGQ72_001883</name>
</gene>
<feature type="region of interest" description="Disordered" evidence="1">
    <location>
        <begin position="47"/>
        <end position="97"/>
    </location>
</feature>
<evidence type="ECO:0000313" key="2">
    <source>
        <dbReference type="EMBL" id="MBB4143384.1"/>
    </source>
</evidence>
<comment type="caution">
    <text evidence="2">The sequence shown here is derived from an EMBL/GenBank/DDBJ whole genome shotgun (WGS) entry which is preliminary data.</text>
</comment>
<dbReference type="EMBL" id="JACIEC010000001">
    <property type="protein sequence ID" value="MBB4143384.1"/>
    <property type="molecule type" value="Genomic_DNA"/>
</dbReference>
<feature type="compositionally biased region" description="Low complexity" evidence="1">
    <location>
        <begin position="71"/>
        <end position="86"/>
    </location>
</feature>
<dbReference type="RefSeq" id="WP_062555263.1">
    <property type="nucleotide sequence ID" value="NZ_CP049250.1"/>
</dbReference>
<keyword evidence="3" id="KW-1185">Reference proteome</keyword>
<reference evidence="2 3" key="1">
    <citation type="submission" date="2020-08" db="EMBL/GenBank/DDBJ databases">
        <title>Genomic Encyclopedia of Type Strains, Phase IV (KMG-IV): sequencing the most valuable type-strain genomes for metagenomic binning, comparative biology and taxonomic classification.</title>
        <authorList>
            <person name="Goeker M."/>
        </authorList>
    </citation>
    <scope>NUCLEOTIDE SEQUENCE [LARGE SCALE GENOMIC DNA]</scope>
    <source>
        <strain evidence="2 3">DSM 29514</strain>
    </source>
</reference>
<accession>A0A7W6PQZ4</accession>
<evidence type="ECO:0000256" key="1">
    <source>
        <dbReference type="SAM" id="MobiDB-lite"/>
    </source>
</evidence>
<dbReference type="Pfam" id="PF07750">
    <property type="entry name" value="GcrA"/>
    <property type="match status" value="1"/>
</dbReference>
<dbReference type="InterPro" id="IPR011681">
    <property type="entry name" value="GcrA"/>
</dbReference>
<dbReference type="Proteomes" id="UP000519897">
    <property type="component" value="Unassembled WGS sequence"/>
</dbReference>
<name>A0A7W6PQZ4_9HYPH</name>
<sequence length="187" mass="20298">MNWTDERVEKLKRLWAEGLSASQIAAQLGGVSRNAVIGKVHRLNLPGRVKAGGPATPTRAPKRPAAPPAARPATFAARPTSAPAPANRSVPRPANIISSTDNMDITVLEPTELVPVNDRAMPEARRLVLTELTERTCKWPVGDPLKEDFHFCGAEACDGSPYCKYHARMAYQPVTERRRAANAVSRG</sequence>
<organism evidence="2 3">
    <name type="scientific">Rhizobium rhizoryzae</name>
    <dbReference type="NCBI Taxonomy" id="451876"/>
    <lineage>
        <taxon>Bacteria</taxon>
        <taxon>Pseudomonadati</taxon>
        <taxon>Pseudomonadota</taxon>
        <taxon>Alphaproteobacteria</taxon>
        <taxon>Hyphomicrobiales</taxon>
        <taxon>Rhizobiaceae</taxon>
        <taxon>Rhizobium/Agrobacterium group</taxon>
        <taxon>Rhizobium</taxon>
    </lineage>
</organism>
<protein>
    <submittedName>
        <fullName evidence="2">GcrA cell cycle regulator</fullName>
    </submittedName>
</protein>
<dbReference type="Gene3D" id="1.10.10.60">
    <property type="entry name" value="Homeodomain-like"/>
    <property type="match status" value="1"/>
</dbReference>
<proteinExistence type="predicted"/>
<dbReference type="AlphaFoldDB" id="A0A7W6PQZ4"/>